<dbReference type="InterPro" id="IPR012913">
    <property type="entry name" value="OS9-like_dom"/>
</dbReference>
<dbReference type="Gene3D" id="2.70.130.10">
    <property type="entry name" value="Mannose-6-phosphate receptor binding domain"/>
    <property type="match status" value="1"/>
</dbReference>
<evidence type="ECO:0000313" key="2">
    <source>
        <dbReference type="EMBL" id="GFD60541.1"/>
    </source>
</evidence>
<reference evidence="2" key="1">
    <citation type="journal article" date="2019" name="Sci. Rep.">
        <title>Draft genome of Tanacetum cinerariifolium, the natural source of mosquito coil.</title>
        <authorList>
            <person name="Yamashiro T."/>
            <person name="Shiraishi A."/>
            <person name="Satake H."/>
            <person name="Nakayama K."/>
        </authorList>
    </citation>
    <scope>NUCLEOTIDE SEQUENCE</scope>
</reference>
<dbReference type="GO" id="GO:0005788">
    <property type="term" value="C:endoplasmic reticulum lumen"/>
    <property type="evidence" value="ECO:0007669"/>
    <property type="project" value="TreeGrafter"/>
</dbReference>
<dbReference type="Pfam" id="PF07915">
    <property type="entry name" value="PRKCSH"/>
    <property type="match status" value="1"/>
</dbReference>
<dbReference type="PANTHER" id="PTHR15414">
    <property type="entry name" value="OS-9-RELATED"/>
    <property type="match status" value="1"/>
</dbReference>
<dbReference type="PANTHER" id="PTHR15414:SF0">
    <property type="entry name" value="ENDOPLASMIC RETICULUM LECTIN 1"/>
    <property type="match status" value="1"/>
</dbReference>
<dbReference type="GO" id="GO:0030970">
    <property type="term" value="P:retrograde protein transport, ER to cytosol"/>
    <property type="evidence" value="ECO:0007669"/>
    <property type="project" value="TreeGrafter"/>
</dbReference>
<dbReference type="InterPro" id="IPR045149">
    <property type="entry name" value="OS-9-like"/>
</dbReference>
<dbReference type="InterPro" id="IPR009011">
    <property type="entry name" value="Man6P_isomerase_rcpt-bd_dom_sf"/>
</dbReference>
<evidence type="ECO:0000259" key="1">
    <source>
        <dbReference type="Pfam" id="PF07915"/>
    </source>
</evidence>
<comment type="caution">
    <text evidence="2">The sequence shown here is derived from an EMBL/GenBank/DDBJ whole genome shotgun (WGS) entry which is preliminary data.</text>
</comment>
<dbReference type="EMBL" id="BKCJ011879182">
    <property type="protein sequence ID" value="GFD60541.1"/>
    <property type="molecule type" value="Genomic_DNA"/>
</dbReference>
<feature type="non-terminal residue" evidence="2">
    <location>
        <position position="79"/>
    </location>
</feature>
<gene>
    <name evidence="2" type="ORF">Tci_932510</name>
</gene>
<feature type="non-terminal residue" evidence="2">
    <location>
        <position position="1"/>
    </location>
</feature>
<organism evidence="2">
    <name type="scientific">Tanacetum cinerariifolium</name>
    <name type="common">Dalmatian daisy</name>
    <name type="synonym">Chrysanthemum cinerariifolium</name>
    <dbReference type="NCBI Taxonomy" id="118510"/>
    <lineage>
        <taxon>Eukaryota</taxon>
        <taxon>Viridiplantae</taxon>
        <taxon>Streptophyta</taxon>
        <taxon>Embryophyta</taxon>
        <taxon>Tracheophyta</taxon>
        <taxon>Spermatophyta</taxon>
        <taxon>Magnoliopsida</taxon>
        <taxon>eudicotyledons</taxon>
        <taxon>Gunneridae</taxon>
        <taxon>Pentapetalae</taxon>
        <taxon>asterids</taxon>
        <taxon>campanulids</taxon>
        <taxon>Asterales</taxon>
        <taxon>Asteraceae</taxon>
        <taxon>Asteroideae</taxon>
        <taxon>Anthemideae</taxon>
        <taxon>Anthemidinae</taxon>
        <taxon>Tanacetum</taxon>
    </lineage>
</organism>
<accession>A0A699XUC2</accession>
<dbReference type="AlphaFoldDB" id="A0A699XUC2"/>
<sequence length="79" mass="9230">AEEEKELVRAADRGWELLEGMRGNCIYYLSGWWSYSFCYNNEVKQFHQLPPSRGVPIYPPVEDTSVHSFVLGRFSNKDE</sequence>
<name>A0A699XUC2_TANCI</name>
<protein>
    <recommendedName>
        <fullName evidence="1">Protein OS9-like domain-containing protein</fullName>
    </recommendedName>
</protein>
<feature type="domain" description="Protein OS9-like" evidence="1">
    <location>
        <begin position="23"/>
        <end position="75"/>
    </location>
</feature>
<proteinExistence type="predicted"/>
<dbReference type="GO" id="GO:0030968">
    <property type="term" value="P:endoplasmic reticulum unfolded protein response"/>
    <property type="evidence" value="ECO:0007669"/>
    <property type="project" value="InterPro"/>
</dbReference>